<evidence type="ECO:0000313" key="5">
    <source>
        <dbReference type="EMBL" id="KAG1355196.1"/>
    </source>
</evidence>
<dbReference type="SUPFAM" id="SSF52540">
    <property type="entry name" value="P-loop containing nucleoside triphosphate hydrolases"/>
    <property type="match status" value="1"/>
</dbReference>
<keyword evidence="2 3" id="KW-0808">Transferase</keyword>
<dbReference type="InterPro" id="IPR027417">
    <property type="entry name" value="P-loop_NTPase"/>
</dbReference>
<dbReference type="OrthoDB" id="205623at2759"/>
<keyword evidence="6" id="KW-1185">Reference proteome</keyword>
<dbReference type="Pfam" id="PF00685">
    <property type="entry name" value="Sulfotransfer_1"/>
    <property type="match status" value="1"/>
</dbReference>
<name>A0A8K0IG18_COCNU</name>
<proteinExistence type="inferred from homology"/>
<protein>
    <recommendedName>
        <fullName evidence="3">Sulfotransferase</fullName>
        <ecNumber evidence="3">2.8.2.-</ecNumber>
    </recommendedName>
</protein>
<evidence type="ECO:0000256" key="1">
    <source>
        <dbReference type="ARBA" id="ARBA00005771"/>
    </source>
</evidence>
<dbReference type="GO" id="GO:0008146">
    <property type="term" value="F:sulfotransferase activity"/>
    <property type="evidence" value="ECO:0007669"/>
    <property type="project" value="InterPro"/>
</dbReference>
<accession>A0A8K0IG18</accession>
<comment type="similarity">
    <text evidence="1 3">Belongs to the sulfotransferase 1 family.</text>
</comment>
<gene>
    <name evidence="5" type="ORF">COCNU_07G013080</name>
</gene>
<dbReference type="Gene3D" id="3.40.50.300">
    <property type="entry name" value="P-loop containing nucleotide triphosphate hydrolases"/>
    <property type="match status" value="1"/>
</dbReference>
<dbReference type="EMBL" id="CM017878">
    <property type="protein sequence ID" value="KAG1355196.1"/>
    <property type="molecule type" value="Genomic_DNA"/>
</dbReference>
<feature type="domain" description="Sulfotransferase" evidence="4">
    <location>
        <begin position="11"/>
        <end position="273"/>
    </location>
</feature>
<sequence>MVAQEHFKARPTDVLLATYPKSGTTWLKALLFATVNRSPHTNSHTPFATLGPHECVPFLEYQVYIKDHIPDLDVIPSPRLFATHIPFRSLPASVIDSGCKLVYLYRDPKDTFISLWHFANKFRAKDNIKLWSLNEALEHFCNGISTFGPYWDHVLGYWNGHLERPQKVLFLKYEEIMQQPVVHLKRLAEFVGCPFTVDEEKEGGVEGIIRLCAFENLRHLEVNKIGRTEMVIGSVDNSLFFRRGVVGDWVNHLTPEMARRLEETTASKFRGSGLSF</sequence>
<dbReference type="Proteomes" id="UP000797356">
    <property type="component" value="Chromosome 7"/>
</dbReference>
<dbReference type="InterPro" id="IPR000863">
    <property type="entry name" value="Sulfotransferase_dom"/>
</dbReference>
<dbReference type="AlphaFoldDB" id="A0A8K0IG18"/>
<evidence type="ECO:0000259" key="4">
    <source>
        <dbReference type="Pfam" id="PF00685"/>
    </source>
</evidence>
<reference evidence="5" key="1">
    <citation type="journal article" date="2017" name="Gigascience">
        <title>The genome draft of coconut (Cocos nucifera).</title>
        <authorList>
            <person name="Xiao Y."/>
            <person name="Xu P."/>
            <person name="Fan H."/>
            <person name="Baudouin L."/>
            <person name="Xia W."/>
            <person name="Bocs S."/>
            <person name="Xu J."/>
            <person name="Li Q."/>
            <person name="Guo A."/>
            <person name="Zhou L."/>
            <person name="Li J."/>
            <person name="Wu Y."/>
            <person name="Ma Z."/>
            <person name="Armero A."/>
            <person name="Issali A.E."/>
            <person name="Liu N."/>
            <person name="Peng M."/>
            <person name="Yang Y."/>
        </authorList>
    </citation>
    <scope>NUCLEOTIDE SEQUENCE</scope>
    <source>
        <tissue evidence="5">Spear leaf of Hainan Tall coconut</tissue>
    </source>
</reference>
<reference evidence="5" key="2">
    <citation type="submission" date="2019-07" db="EMBL/GenBank/DDBJ databases">
        <authorList>
            <person name="Yang Y."/>
            <person name="Bocs S."/>
            <person name="Baudouin L."/>
        </authorList>
    </citation>
    <scope>NUCLEOTIDE SEQUENCE</scope>
    <source>
        <tissue evidence="5">Spear leaf of Hainan Tall coconut</tissue>
    </source>
</reference>
<evidence type="ECO:0000256" key="2">
    <source>
        <dbReference type="ARBA" id="ARBA00022679"/>
    </source>
</evidence>
<dbReference type="PANTHER" id="PTHR11783">
    <property type="entry name" value="SULFOTRANSFERASE SULT"/>
    <property type="match status" value="1"/>
</dbReference>
<organism evidence="5 6">
    <name type="scientific">Cocos nucifera</name>
    <name type="common">Coconut palm</name>
    <dbReference type="NCBI Taxonomy" id="13894"/>
    <lineage>
        <taxon>Eukaryota</taxon>
        <taxon>Viridiplantae</taxon>
        <taxon>Streptophyta</taxon>
        <taxon>Embryophyta</taxon>
        <taxon>Tracheophyta</taxon>
        <taxon>Spermatophyta</taxon>
        <taxon>Magnoliopsida</taxon>
        <taxon>Liliopsida</taxon>
        <taxon>Arecaceae</taxon>
        <taxon>Arecoideae</taxon>
        <taxon>Cocoseae</taxon>
        <taxon>Attaleinae</taxon>
        <taxon>Cocos</taxon>
    </lineage>
</organism>
<comment type="caution">
    <text evidence="5">The sequence shown here is derived from an EMBL/GenBank/DDBJ whole genome shotgun (WGS) entry which is preliminary data.</text>
</comment>
<evidence type="ECO:0000313" key="6">
    <source>
        <dbReference type="Proteomes" id="UP000797356"/>
    </source>
</evidence>
<dbReference type="EC" id="2.8.2.-" evidence="3"/>
<evidence type="ECO:0000256" key="3">
    <source>
        <dbReference type="RuleBase" id="RU361155"/>
    </source>
</evidence>